<feature type="compositionally biased region" description="Basic and acidic residues" evidence="2">
    <location>
        <begin position="234"/>
        <end position="246"/>
    </location>
</feature>
<evidence type="ECO:0000256" key="2">
    <source>
        <dbReference type="SAM" id="MobiDB-lite"/>
    </source>
</evidence>
<feature type="compositionally biased region" description="Polar residues" evidence="2">
    <location>
        <begin position="61"/>
        <end position="79"/>
    </location>
</feature>
<proteinExistence type="predicted"/>
<dbReference type="GO" id="GO:0097539">
    <property type="term" value="C:ciliary transition fiber"/>
    <property type="evidence" value="ECO:0007669"/>
    <property type="project" value="InterPro"/>
</dbReference>
<accession>A0A5E4MVU2</accession>
<feature type="coiled-coil region" evidence="1">
    <location>
        <begin position="260"/>
        <end position="287"/>
    </location>
</feature>
<gene>
    <name evidence="4" type="ORF">CINCED_3A006975</name>
</gene>
<feature type="compositionally biased region" description="Polar residues" evidence="2">
    <location>
        <begin position="138"/>
        <end position="154"/>
    </location>
</feature>
<dbReference type="GO" id="GO:0060271">
    <property type="term" value="P:cilium assembly"/>
    <property type="evidence" value="ECO:0007669"/>
    <property type="project" value="InterPro"/>
</dbReference>
<feature type="coiled-coil region" evidence="1">
    <location>
        <begin position="318"/>
        <end position="381"/>
    </location>
</feature>
<feature type="domain" description="Fas-binding factor 1 C-terminal" evidence="3">
    <location>
        <begin position="439"/>
        <end position="703"/>
    </location>
</feature>
<protein>
    <recommendedName>
        <fullName evidence="3">Fas-binding factor 1 C-terminal domain-containing protein</fullName>
    </recommendedName>
</protein>
<name>A0A5E4MVU2_9HEMI</name>
<dbReference type="EMBL" id="CABPRJ010001433">
    <property type="protein sequence ID" value="VVC36415.1"/>
    <property type="molecule type" value="Genomic_DNA"/>
</dbReference>
<dbReference type="PANTHER" id="PTHR33689:SF1">
    <property type="entry name" value="FAS-BINDING FACTOR 1"/>
    <property type="match status" value="1"/>
</dbReference>
<keyword evidence="1" id="KW-0175">Coiled coil</keyword>
<dbReference type="GO" id="GO:0005814">
    <property type="term" value="C:centriole"/>
    <property type="evidence" value="ECO:0007669"/>
    <property type="project" value="TreeGrafter"/>
</dbReference>
<keyword evidence="5" id="KW-1185">Reference proteome</keyword>
<sequence length="738" mass="84898">MAESADSEWDALFADDFTVVAVDEDERINRQNKILNEETRRLTTAIAKKTAAANDYLGLLRQNSNDETVPSSYEPSLSSRGAGPNASRRQNVKRHSIAQQQRAPRSENLLFSDDDDDAADKPNAARGGVYDLLADTPNRGNSSNRTLATPTIMTTAAVDGGGDTADRLSKRRETSPSISTAKTTVAEKTMPSWFREITQQKTEIPPTTIIAGPSPSPPAMSSAKETVPATASVRKSETAGREKTAEDEPTSSVISLLRGKDSLQSTILELIQELSKKKQDIQQATLTLIQNQQNSDLLIRALLMDNNSSVMNPDGQELERLRSENHKFQLTVDHLSKKHELELDALKTKYELQQNVLHEKLDRLEERINELEEERKADGTEQKENEKRLKEMYEDRLRTMHESHLIDLKQSVEVQKIKMNHLEEVECSLRDAKPKRLSSEEMTAKEMSISAQENKLKELQEEVDKQMAELEGERSALQMKIDEFQSRNQRERNEIELAGKELKRSTKAFEDGRKTWEREKKSETQYIESRKQELEAVRSSVMEEQRKLSEERYEVASERYRLESMLKLDTGTGTDLIQAKVEVKENFKELRKKENELEKRLEQVKEMETRLAEEKRKIQEQDDEIKMKSIRAEKMLKIAISKQEEGLKALESAKDIQNKFDKKGKDIQNRLLDIIMREENIVQEETKLAKEKDIFDKQRKKLDLVLPQLSADEIRFFNPKPNKYEAEKEVYYKKNHLY</sequence>
<feature type="region of interest" description="Disordered" evidence="2">
    <location>
        <begin position="213"/>
        <end position="253"/>
    </location>
</feature>
<evidence type="ECO:0000313" key="4">
    <source>
        <dbReference type="EMBL" id="VVC36415.1"/>
    </source>
</evidence>
<dbReference type="OrthoDB" id="8195456at2759"/>
<dbReference type="PANTHER" id="PTHR33689">
    <property type="entry name" value="FAS-BINDING FACTOR 1"/>
    <property type="match status" value="1"/>
</dbReference>
<evidence type="ECO:0000313" key="5">
    <source>
        <dbReference type="Proteomes" id="UP000325440"/>
    </source>
</evidence>
<evidence type="ECO:0000256" key="1">
    <source>
        <dbReference type="SAM" id="Coils"/>
    </source>
</evidence>
<feature type="compositionally biased region" description="Low complexity" evidence="2">
    <location>
        <begin position="213"/>
        <end position="223"/>
    </location>
</feature>
<dbReference type="InterPro" id="IPR033561">
    <property type="entry name" value="FBF1"/>
</dbReference>
<evidence type="ECO:0000259" key="3">
    <source>
        <dbReference type="Pfam" id="PF21007"/>
    </source>
</evidence>
<feature type="coiled-coil region" evidence="1">
    <location>
        <begin position="576"/>
        <end position="631"/>
    </location>
</feature>
<dbReference type="GO" id="GO:0036064">
    <property type="term" value="C:ciliary basal body"/>
    <property type="evidence" value="ECO:0007669"/>
    <property type="project" value="TreeGrafter"/>
</dbReference>
<organism evidence="4 5">
    <name type="scientific">Cinara cedri</name>
    <dbReference type="NCBI Taxonomy" id="506608"/>
    <lineage>
        <taxon>Eukaryota</taxon>
        <taxon>Metazoa</taxon>
        <taxon>Ecdysozoa</taxon>
        <taxon>Arthropoda</taxon>
        <taxon>Hexapoda</taxon>
        <taxon>Insecta</taxon>
        <taxon>Pterygota</taxon>
        <taxon>Neoptera</taxon>
        <taxon>Paraneoptera</taxon>
        <taxon>Hemiptera</taxon>
        <taxon>Sternorrhyncha</taxon>
        <taxon>Aphidomorpha</taxon>
        <taxon>Aphidoidea</taxon>
        <taxon>Aphididae</taxon>
        <taxon>Lachninae</taxon>
        <taxon>Cinara</taxon>
    </lineage>
</organism>
<reference evidence="4 5" key="1">
    <citation type="submission" date="2019-08" db="EMBL/GenBank/DDBJ databases">
        <authorList>
            <person name="Alioto T."/>
            <person name="Alioto T."/>
            <person name="Gomez Garrido J."/>
        </authorList>
    </citation>
    <scope>NUCLEOTIDE SEQUENCE [LARGE SCALE GENOMIC DNA]</scope>
</reference>
<feature type="compositionally biased region" description="Basic and acidic residues" evidence="2">
    <location>
        <begin position="164"/>
        <end position="174"/>
    </location>
</feature>
<feature type="coiled-coil region" evidence="1">
    <location>
        <begin position="442"/>
        <end position="501"/>
    </location>
</feature>
<feature type="region of interest" description="Disordered" evidence="2">
    <location>
        <begin position="59"/>
        <end position="185"/>
    </location>
</feature>
<dbReference type="Pfam" id="PF21007">
    <property type="entry name" value="FBF1"/>
    <property type="match status" value="1"/>
</dbReference>
<dbReference type="InterPro" id="IPR049390">
    <property type="entry name" value="FBF1_C"/>
</dbReference>
<dbReference type="Proteomes" id="UP000325440">
    <property type="component" value="Unassembled WGS sequence"/>
</dbReference>
<dbReference type="GO" id="GO:0090162">
    <property type="term" value="P:establishment of epithelial cell polarity"/>
    <property type="evidence" value="ECO:0007669"/>
    <property type="project" value="InterPro"/>
</dbReference>
<dbReference type="AlphaFoldDB" id="A0A5E4MVU2"/>